<comment type="caution">
    <text evidence="2">The sequence shown here is derived from an EMBL/GenBank/DDBJ whole genome shotgun (WGS) entry which is preliminary data.</text>
</comment>
<name>A0A202E5K9_9EURY</name>
<dbReference type="Proteomes" id="UP000196084">
    <property type="component" value="Unassembled WGS sequence"/>
</dbReference>
<feature type="region of interest" description="Disordered" evidence="1">
    <location>
        <begin position="86"/>
        <end position="106"/>
    </location>
</feature>
<proteinExistence type="predicted"/>
<feature type="compositionally biased region" description="Basic and acidic residues" evidence="1">
    <location>
        <begin position="96"/>
        <end position="106"/>
    </location>
</feature>
<dbReference type="EMBL" id="MWPH01000004">
    <property type="protein sequence ID" value="OVE83170.1"/>
    <property type="molecule type" value="Genomic_DNA"/>
</dbReference>
<keyword evidence="3" id="KW-1185">Reference proteome</keyword>
<evidence type="ECO:0000313" key="3">
    <source>
        <dbReference type="Proteomes" id="UP000196084"/>
    </source>
</evidence>
<sequence>MFYQIRFRLAQFVAIAICEPQLRLGRRRHDNYCDECGEYCETYSFDKLDFPLESLEADATTKWQKLRAMFNAEYVRVCLECSVDLESDQPASDSENSTRTEGGEQA</sequence>
<accession>A0A202E5K9</accession>
<gene>
    <name evidence="2" type="ORF">B2G88_17325</name>
</gene>
<reference evidence="2 3" key="1">
    <citation type="submission" date="2017-02" db="EMBL/GenBank/DDBJ databases">
        <title>Natronthermophilus aegyptiacus gen. nov.,sp. nov., an aerobic, extremely halophilic alkalithermophilic archaeon isolated from the athalassohaline Wadi An Natrun, Egypt.</title>
        <authorList>
            <person name="Zhao B."/>
        </authorList>
    </citation>
    <scope>NUCLEOTIDE SEQUENCE [LARGE SCALE GENOMIC DNA]</scope>
    <source>
        <strain evidence="2 3">CGMCC 1.3597</strain>
    </source>
</reference>
<evidence type="ECO:0000256" key="1">
    <source>
        <dbReference type="SAM" id="MobiDB-lite"/>
    </source>
</evidence>
<organism evidence="2 3">
    <name type="scientific">Natronolimnobius baerhuensis</name>
    <dbReference type="NCBI Taxonomy" id="253108"/>
    <lineage>
        <taxon>Archaea</taxon>
        <taxon>Methanobacteriati</taxon>
        <taxon>Methanobacteriota</taxon>
        <taxon>Stenosarchaea group</taxon>
        <taxon>Halobacteria</taxon>
        <taxon>Halobacteriales</taxon>
        <taxon>Natrialbaceae</taxon>
        <taxon>Natronolimnobius</taxon>
    </lineage>
</organism>
<dbReference type="OrthoDB" id="202140at2157"/>
<evidence type="ECO:0000313" key="2">
    <source>
        <dbReference type="EMBL" id="OVE83170.1"/>
    </source>
</evidence>
<dbReference type="AlphaFoldDB" id="A0A202E5K9"/>
<dbReference type="RefSeq" id="WP_054862448.1">
    <property type="nucleotide sequence ID" value="NZ_MWPH01000004.1"/>
</dbReference>
<protein>
    <submittedName>
        <fullName evidence="2">Uncharacterized protein</fullName>
    </submittedName>
</protein>